<feature type="compositionally biased region" description="Polar residues" evidence="3">
    <location>
        <begin position="1"/>
        <end position="15"/>
    </location>
</feature>
<reference evidence="6 7" key="1">
    <citation type="submission" date="2019-12" db="EMBL/GenBank/DDBJ databases">
        <authorList>
            <person name="Floudas D."/>
            <person name="Bentzer J."/>
            <person name="Ahren D."/>
            <person name="Johansson T."/>
            <person name="Persson P."/>
            <person name="Tunlid A."/>
        </authorList>
    </citation>
    <scope>NUCLEOTIDE SEQUENCE [LARGE SCALE GENOMIC DNA]</scope>
    <source>
        <strain evidence="6 7">CBS 102.39</strain>
    </source>
</reference>
<proteinExistence type="predicted"/>
<evidence type="ECO:0000256" key="3">
    <source>
        <dbReference type="SAM" id="MobiDB-lite"/>
    </source>
</evidence>
<dbReference type="AlphaFoldDB" id="A0A8H4VQY9"/>
<evidence type="ECO:0000313" key="7">
    <source>
        <dbReference type="Proteomes" id="UP000521872"/>
    </source>
</evidence>
<protein>
    <recommendedName>
        <fullName evidence="8">DUF323 domain-containing protein</fullName>
    </recommendedName>
</protein>
<evidence type="ECO:0000259" key="5">
    <source>
        <dbReference type="Pfam" id="PF10017"/>
    </source>
</evidence>
<keyword evidence="1" id="KW-0489">Methyltransferase</keyword>
<evidence type="ECO:0000259" key="4">
    <source>
        <dbReference type="Pfam" id="PF03781"/>
    </source>
</evidence>
<dbReference type="Pfam" id="PF10017">
    <property type="entry name" value="Methyltransf_33"/>
    <property type="match status" value="2"/>
</dbReference>
<dbReference type="InterPro" id="IPR016187">
    <property type="entry name" value="CTDL_fold"/>
</dbReference>
<feature type="region of interest" description="Disordered" evidence="3">
    <location>
        <begin position="248"/>
        <end position="283"/>
    </location>
</feature>
<evidence type="ECO:0000256" key="1">
    <source>
        <dbReference type="ARBA" id="ARBA00022603"/>
    </source>
</evidence>
<evidence type="ECO:0008006" key="8">
    <source>
        <dbReference type="Google" id="ProtNLM"/>
    </source>
</evidence>
<name>A0A8H4VQY9_9AGAR</name>
<evidence type="ECO:0000256" key="2">
    <source>
        <dbReference type="ARBA" id="ARBA00022679"/>
    </source>
</evidence>
<dbReference type="Gene3D" id="3.90.1580.10">
    <property type="entry name" value="paralog of FGE (formylglycine-generating enzyme)"/>
    <property type="match status" value="1"/>
</dbReference>
<dbReference type="InterPro" id="IPR005532">
    <property type="entry name" value="SUMF_dom"/>
</dbReference>
<feature type="domain" description="Histidine-specific methyltransferase SAM-dependent" evidence="5">
    <location>
        <begin position="75"/>
        <end position="225"/>
    </location>
</feature>
<dbReference type="EMBL" id="JAACJL010000030">
    <property type="protein sequence ID" value="KAF4617115.1"/>
    <property type="molecule type" value="Genomic_DNA"/>
</dbReference>
<keyword evidence="7" id="KW-1185">Reference proteome</keyword>
<dbReference type="GO" id="GO:0032259">
    <property type="term" value="P:methylation"/>
    <property type="evidence" value="ECO:0007669"/>
    <property type="project" value="UniProtKB-KW"/>
</dbReference>
<keyword evidence="2" id="KW-0808">Transferase</keyword>
<feature type="domain" description="Sulfatase-modifying factor enzyme-like" evidence="4">
    <location>
        <begin position="704"/>
        <end position="802"/>
    </location>
</feature>
<dbReference type="InterPro" id="IPR029063">
    <property type="entry name" value="SAM-dependent_MTases_sf"/>
</dbReference>
<evidence type="ECO:0000313" key="6">
    <source>
        <dbReference type="EMBL" id="KAF4617115.1"/>
    </source>
</evidence>
<dbReference type="SUPFAM" id="SSF56436">
    <property type="entry name" value="C-type lectin-like"/>
    <property type="match status" value="1"/>
</dbReference>
<dbReference type="Proteomes" id="UP000521872">
    <property type="component" value="Unassembled WGS sequence"/>
</dbReference>
<dbReference type="Pfam" id="PF03781">
    <property type="entry name" value="FGE-sulfatase"/>
    <property type="match status" value="2"/>
</dbReference>
<dbReference type="PANTHER" id="PTHR43397">
    <property type="entry name" value="ERGOTHIONEINE BIOSYNTHESIS PROTEIN 1"/>
    <property type="match status" value="1"/>
</dbReference>
<dbReference type="InterPro" id="IPR051128">
    <property type="entry name" value="EgtD_Methyltrsf_superfamily"/>
</dbReference>
<dbReference type="InterPro" id="IPR042095">
    <property type="entry name" value="SUMF_sf"/>
</dbReference>
<dbReference type="Gene3D" id="3.40.50.150">
    <property type="entry name" value="Vaccinia Virus protein VP39"/>
    <property type="match status" value="1"/>
</dbReference>
<dbReference type="SMR" id="A0A8H4VQY9"/>
<feature type="region of interest" description="Disordered" evidence="3">
    <location>
        <begin position="1"/>
        <end position="29"/>
    </location>
</feature>
<comment type="caution">
    <text evidence="6">The sequence shown here is derived from an EMBL/GenBank/DDBJ whole genome shotgun (WGS) entry which is preliminary data.</text>
</comment>
<organism evidence="6 7">
    <name type="scientific">Agrocybe pediades</name>
    <dbReference type="NCBI Taxonomy" id="84607"/>
    <lineage>
        <taxon>Eukaryota</taxon>
        <taxon>Fungi</taxon>
        <taxon>Dikarya</taxon>
        <taxon>Basidiomycota</taxon>
        <taxon>Agaricomycotina</taxon>
        <taxon>Agaricomycetes</taxon>
        <taxon>Agaricomycetidae</taxon>
        <taxon>Agaricales</taxon>
        <taxon>Agaricineae</taxon>
        <taxon>Strophariaceae</taxon>
        <taxon>Agrocybe</taxon>
    </lineage>
</organism>
<feature type="domain" description="Sulfatase-modifying factor enzyme-like" evidence="4">
    <location>
        <begin position="819"/>
        <end position="915"/>
    </location>
</feature>
<sequence>MTSSTHDGYGSTPNPKQARHPPYKGSAVNGVKSKPISHLSFFLSYVLQSPIRSMPAEIIDVHSRSNDGIVVTDISQQVVDGLSRPYGQKQIPTMLLYDEQGLRLYDSITTEAPEYYLFAAEEEILKNHADEIVRAMHHGADVSPDEVILELGAGALRKTSHILLGLSRLVEKEKPTITYYALDLEQNELQRVLGEISKSEIGEKLVGKVETKGIWGTYEDGLSFIEHGGLFTQKVNDKLSSSNISSLAQSGDISPISSDSSASDASLTSDSDSSLPATPTSESATPPLHIMFLGSSLGNFSRSGATEFLRSLPLRPGSGDTLLIGLDHDNEKDLIEQAYNDPKGFTKRFIFNGLKAAGRTLGDENLFDESKWEYVNSYNPEERRHEAFFKSKCAQTMREPRSQKEVTFSEGELLKIEESLKFSETDAYSLFINSNLRPMQRWMDSNQRYSLWLLERPPFSFPLLKVPSSVANQPAGLMNNGSPFCTPSREEWHQLWACWDFVTRQMIPTSMLFQKPIDLRHICLFYLGHIPTFLDIHLSRLLQEPHTKPEEFKYIFERGIDPSVDDPTECHPHSEVPVNDEDWPALDTILNFQRDVRARVMRLYDDIESGKITLSRKIGRVLFMTLEHEAMHVETLLYMLIQRAGTGTIPPPGFIAPSWTSLANAWNQAPKPTSKTVTLGRATVTLGHDDKESDDDITTDATTHEFGWDNEHPKREVHVKQFKIEWRPVTNGEFYRFYTCEGKDKVQLPASWAQDGDEIKVRTLYGPISMEIAQEWPVITSYDNLSTYATVKGGRLPTEPELVLFYNKFEAGYEGGANIGFRNWHPVPATTGGERNGGKGTNGGVWEWTSTVFDKVEGFIPSELYPGYSMDFFDTKHHVVLGGSYATIPRIAERRSFRNWYQRNYPYPWVGGRIVYDI</sequence>
<feature type="domain" description="Histidine-specific methyltransferase SAM-dependent" evidence="5">
    <location>
        <begin position="284"/>
        <end position="455"/>
    </location>
</feature>
<accession>A0A8H4VQY9</accession>
<dbReference type="PANTHER" id="PTHR43397:SF1">
    <property type="entry name" value="ERGOTHIONEINE BIOSYNTHESIS PROTEIN 1"/>
    <property type="match status" value="1"/>
</dbReference>
<gene>
    <name evidence="6" type="ORF">D9613_005962</name>
</gene>
<dbReference type="GO" id="GO:0008168">
    <property type="term" value="F:methyltransferase activity"/>
    <property type="evidence" value="ECO:0007669"/>
    <property type="project" value="UniProtKB-KW"/>
</dbReference>
<dbReference type="InterPro" id="IPR019257">
    <property type="entry name" value="MeTrfase_dom"/>
</dbReference>